<gene>
    <name evidence="2" type="ORF">PoB_005219700</name>
</gene>
<dbReference type="Proteomes" id="UP000735302">
    <property type="component" value="Unassembled WGS sequence"/>
</dbReference>
<evidence type="ECO:0000313" key="3">
    <source>
        <dbReference type="Proteomes" id="UP000735302"/>
    </source>
</evidence>
<protein>
    <submittedName>
        <fullName evidence="2">Uncharacterized protein</fullName>
    </submittedName>
</protein>
<dbReference type="AlphaFoldDB" id="A0AAV4C260"/>
<comment type="caution">
    <text evidence="2">The sequence shown here is derived from an EMBL/GenBank/DDBJ whole genome shotgun (WGS) entry which is preliminary data.</text>
</comment>
<reference evidence="2 3" key="1">
    <citation type="journal article" date="2021" name="Elife">
        <title>Chloroplast acquisition without the gene transfer in kleptoplastic sea slugs, Plakobranchus ocellatus.</title>
        <authorList>
            <person name="Maeda T."/>
            <person name="Takahashi S."/>
            <person name="Yoshida T."/>
            <person name="Shimamura S."/>
            <person name="Takaki Y."/>
            <person name="Nagai Y."/>
            <person name="Toyoda A."/>
            <person name="Suzuki Y."/>
            <person name="Arimoto A."/>
            <person name="Ishii H."/>
            <person name="Satoh N."/>
            <person name="Nishiyama T."/>
            <person name="Hasebe M."/>
            <person name="Maruyama T."/>
            <person name="Minagawa J."/>
            <person name="Obokata J."/>
            <person name="Shigenobu S."/>
        </authorList>
    </citation>
    <scope>NUCLEOTIDE SEQUENCE [LARGE SCALE GENOMIC DNA]</scope>
</reference>
<accession>A0AAV4C260</accession>
<organism evidence="2 3">
    <name type="scientific">Plakobranchus ocellatus</name>
    <dbReference type="NCBI Taxonomy" id="259542"/>
    <lineage>
        <taxon>Eukaryota</taxon>
        <taxon>Metazoa</taxon>
        <taxon>Spiralia</taxon>
        <taxon>Lophotrochozoa</taxon>
        <taxon>Mollusca</taxon>
        <taxon>Gastropoda</taxon>
        <taxon>Heterobranchia</taxon>
        <taxon>Euthyneura</taxon>
        <taxon>Panpulmonata</taxon>
        <taxon>Sacoglossa</taxon>
        <taxon>Placobranchoidea</taxon>
        <taxon>Plakobranchidae</taxon>
        <taxon>Plakobranchus</taxon>
    </lineage>
</organism>
<feature type="region of interest" description="Disordered" evidence="1">
    <location>
        <begin position="252"/>
        <end position="328"/>
    </location>
</feature>
<name>A0AAV4C260_9GAST</name>
<proteinExistence type="predicted"/>
<feature type="compositionally biased region" description="Basic and acidic residues" evidence="1">
    <location>
        <begin position="252"/>
        <end position="274"/>
    </location>
</feature>
<feature type="compositionally biased region" description="Polar residues" evidence="1">
    <location>
        <begin position="402"/>
        <end position="412"/>
    </location>
</feature>
<dbReference type="EMBL" id="BLXT01005771">
    <property type="protein sequence ID" value="GFO25692.1"/>
    <property type="molecule type" value="Genomic_DNA"/>
</dbReference>
<evidence type="ECO:0000313" key="2">
    <source>
        <dbReference type="EMBL" id="GFO25692.1"/>
    </source>
</evidence>
<feature type="region of interest" description="Disordered" evidence="1">
    <location>
        <begin position="389"/>
        <end position="412"/>
    </location>
</feature>
<sequence>MSPRELFRSCTFVLSDNVSGHGKLLQERVERLGFRLNRTEPFVTIKKRCVSASDIEELVKVVNGACKPEIDDGFEIIDQPKCENTEDANNLISAFSLSNVNIGTTCDNEPIHQTSGYTRDVETQKLSACIRRVEAEKPIAYTRNVETEKLSGHTRLMETEKPSQHKVAITNEQTNLVEMDIKIYCNPKHYLALLSSIALLPKKKNCSDVSVSFDKISDCIISLKGEEEEVLTIKKEIDCLLRREKISSSKKEFSAHQYDLKERNSQKESDEPLHGKHQLQGGKTEGLNESPQAGKIEETRNVPHVSLAFPSQKNTRKDNFSTSKQSETGRILECEERKQTYDIGKRCNMTHRFPTMPLQRQNQREDNFSTSKLSELPVERQDVYLNASSGDAQAEDKGGAYKSQNDFNRGTDWDSQIQKNRQTEFVEVDIKINCHLKSSMPLLSSIVLLPKKKNWSSVNVSVNQIENSIISLNGQQEEIRLMIDGIKHMLGDNMSIMRYDYESKQRRLQKMSFQ</sequence>
<keyword evidence="3" id="KW-1185">Reference proteome</keyword>
<evidence type="ECO:0000256" key="1">
    <source>
        <dbReference type="SAM" id="MobiDB-lite"/>
    </source>
</evidence>